<dbReference type="InterPro" id="IPR038332">
    <property type="entry name" value="PPE_sf"/>
</dbReference>
<evidence type="ECO:0000313" key="5">
    <source>
        <dbReference type="Proteomes" id="UP000703038"/>
    </source>
</evidence>
<evidence type="ECO:0000256" key="1">
    <source>
        <dbReference type="ARBA" id="ARBA00010652"/>
    </source>
</evidence>
<feature type="region of interest" description="Disordered" evidence="2">
    <location>
        <begin position="289"/>
        <end position="312"/>
    </location>
</feature>
<evidence type="ECO:0000259" key="3">
    <source>
        <dbReference type="Pfam" id="PF00823"/>
    </source>
</evidence>
<dbReference type="Gene3D" id="1.20.1260.20">
    <property type="entry name" value="PPE superfamily"/>
    <property type="match status" value="1"/>
</dbReference>
<dbReference type="EMBL" id="JAFBBK010000001">
    <property type="protein sequence ID" value="MBM7416769.1"/>
    <property type="molecule type" value="Genomic_DNA"/>
</dbReference>
<proteinExistence type="inferred from homology"/>
<feature type="region of interest" description="Disordered" evidence="2">
    <location>
        <begin position="332"/>
        <end position="360"/>
    </location>
</feature>
<feature type="compositionally biased region" description="Gly residues" evidence="2">
    <location>
        <begin position="291"/>
        <end position="305"/>
    </location>
</feature>
<feature type="region of interest" description="Disordered" evidence="2">
    <location>
        <begin position="194"/>
        <end position="236"/>
    </location>
</feature>
<keyword evidence="5" id="KW-1185">Reference proteome</keyword>
<comment type="similarity">
    <text evidence="1">Belongs to the mycobacterial PPE family.</text>
</comment>
<dbReference type="SUPFAM" id="SSF140459">
    <property type="entry name" value="PE/PPE dimer-like"/>
    <property type="match status" value="1"/>
</dbReference>
<comment type="caution">
    <text evidence="4">The sequence shown here is derived from an EMBL/GenBank/DDBJ whole genome shotgun (WGS) entry which is preliminary data.</text>
</comment>
<name>A0ABS2KXV2_9NOCA</name>
<evidence type="ECO:0000313" key="4">
    <source>
        <dbReference type="EMBL" id="MBM7416769.1"/>
    </source>
</evidence>
<reference evidence="4 5" key="1">
    <citation type="submission" date="2021-01" db="EMBL/GenBank/DDBJ databases">
        <title>Genomics of switchgrass bacterial isolates.</title>
        <authorList>
            <person name="Shade A."/>
        </authorList>
    </citation>
    <scope>NUCLEOTIDE SEQUENCE [LARGE SCALE GENOMIC DNA]</scope>
    <source>
        <strain evidence="4 5">PvP111</strain>
    </source>
</reference>
<dbReference type="RefSeq" id="WP_204869500.1">
    <property type="nucleotide sequence ID" value="NZ_JAFBBK010000001.1"/>
</dbReference>
<organism evidence="4 5">
    <name type="scientific">Rhodococcoides corynebacterioides</name>
    <dbReference type="NCBI Taxonomy" id="53972"/>
    <lineage>
        <taxon>Bacteria</taxon>
        <taxon>Bacillati</taxon>
        <taxon>Actinomycetota</taxon>
        <taxon>Actinomycetes</taxon>
        <taxon>Mycobacteriales</taxon>
        <taxon>Nocardiaceae</taxon>
        <taxon>Rhodococcoides</taxon>
    </lineage>
</organism>
<feature type="domain" description="PPE" evidence="3">
    <location>
        <begin position="10"/>
        <end position="166"/>
    </location>
</feature>
<gene>
    <name evidence="4" type="ORF">JOE42_003502</name>
</gene>
<dbReference type="Proteomes" id="UP000703038">
    <property type="component" value="Unassembled WGS sequence"/>
</dbReference>
<accession>A0ABS2KXV2</accession>
<dbReference type="Pfam" id="PF00823">
    <property type="entry name" value="PPE"/>
    <property type="match status" value="1"/>
</dbReference>
<evidence type="ECO:0000256" key="2">
    <source>
        <dbReference type="SAM" id="MobiDB-lite"/>
    </source>
</evidence>
<protein>
    <submittedName>
        <fullName evidence="4">PPE-repeat protein</fullName>
    </submittedName>
</protein>
<dbReference type="InterPro" id="IPR000030">
    <property type="entry name" value="PPE_dom"/>
</dbReference>
<feature type="compositionally biased region" description="Polar residues" evidence="2">
    <location>
        <begin position="332"/>
        <end position="342"/>
    </location>
</feature>
<sequence>MTAGPTGVFWLPRTAAVNSAALLAGAGPAPLAAAGTAWAAMATALAAATATVSGVASALAATWDGAAADAAGTGMTAFAAWGTGAAQHAAAVSARAAAQSATVVTALAVMPTLPEIAAVKAGRTTAYATGGALTGAAQAADAADAALDLRAALVMEAYEAATAQLALVDGLQMPPQITTAVTAATSTVVSAVPGHGQVPAEAGTPPSDDGGSDRQGPGFSDDPAHQGHRSPLTAESIGHDPAVTRAASLAQQMPAQAGSTLSSVLSSAPQAGPAPVITHAVPQQVPMVAGAWGGGEGRSGSGQGGSVHAAGGSFARTTSPFLGAGIGSDTAVSAGQDASASGTAHARSPFGEGLPMGHTRLGSDEVAHARRAPAVVEEEAGVPVVPAVIGARR</sequence>